<dbReference type="Proteomes" id="UP000295257">
    <property type="component" value="Unassembled WGS sequence"/>
</dbReference>
<dbReference type="AlphaFoldDB" id="A0A4V3A388"/>
<protein>
    <submittedName>
        <fullName evidence="1">Uncharacterized protein</fullName>
    </submittedName>
</protein>
<evidence type="ECO:0000313" key="2">
    <source>
        <dbReference type="Proteomes" id="UP000295257"/>
    </source>
</evidence>
<keyword evidence="2" id="KW-1185">Reference proteome</keyword>
<dbReference type="EMBL" id="PUFN01000007">
    <property type="protein sequence ID" value="TDG73748.1"/>
    <property type="molecule type" value="Genomic_DNA"/>
</dbReference>
<comment type="caution">
    <text evidence="1">The sequence shown here is derived from an EMBL/GenBank/DDBJ whole genome shotgun (WGS) entry which is preliminary data.</text>
</comment>
<dbReference type="OrthoDB" id="2162219at2"/>
<proteinExistence type="predicted"/>
<name>A0A4V3A388_9LACO</name>
<evidence type="ECO:0000313" key="1">
    <source>
        <dbReference type="EMBL" id="TDG73748.1"/>
    </source>
</evidence>
<accession>A0A4V3A388</accession>
<sequence length="255" mass="29427">MVHLLAFSNKEITKENILKYEFELLKGPTDFEIDYKCDALLNVSDDKRFSGNTLVIHEKYGAFLVEETTKELVNKFYKRNAVGFALSKVLANFFSLKHYVPFVFMYVVYMPISGGTRKNTDWIGLHLMNSCRQNKKEAYFITTQGFIIKVTFPKGDLDRRVHDACVLCEKCVAFFLPLIIDGGIDVKGCSFTGLVVKFGNCHCPLHNKVKYGNDPQIIGLMFINFIIDHLGIESVNPEEEKKHYRRFLSRLKKHY</sequence>
<reference evidence="1 2" key="1">
    <citation type="journal article" date="2019" name="Appl. Microbiol. Biotechnol.">
        <title>Uncovering carbohydrate metabolism through a genotype-phenotype association study of 56 lactic acid bacteria genomes.</title>
        <authorList>
            <person name="Buron-Moles G."/>
            <person name="Chailyan A."/>
            <person name="Dolejs I."/>
            <person name="Forster J."/>
            <person name="Miks M.H."/>
        </authorList>
    </citation>
    <scope>NUCLEOTIDE SEQUENCE [LARGE SCALE GENOMIC DNA]</scope>
    <source>
        <strain evidence="1 2">ATCC 29644</strain>
    </source>
</reference>
<organism evidence="1 2">
    <name type="scientific">Companilactobacillus farciminis</name>
    <dbReference type="NCBI Taxonomy" id="1612"/>
    <lineage>
        <taxon>Bacteria</taxon>
        <taxon>Bacillati</taxon>
        <taxon>Bacillota</taxon>
        <taxon>Bacilli</taxon>
        <taxon>Lactobacillales</taxon>
        <taxon>Lactobacillaceae</taxon>
        <taxon>Companilactobacillus</taxon>
    </lineage>
</organism>
<gene>
    <name evidence="1" type="ORF">C5L30_001240</name>
</gene>
<dbReference type="RefSeq" id="WP_056945226.1">
    <property type="nucleotide sequence ID" value="NZ_PUFN01000007.1"/>
</dbReference>